<dbReference type="InterPro" id="IPR006683">
    <property type="entry name" value="Thioestr_dom"/>
</dbReference>
<evidence type="ECO:0000256" key="9">
    <source>
        <dbReference type="ARBA" id="ARBA00022946"/>
    </source>
</evidence>
<organism evidence="25 26">
    <name type="scientific">Gemmatirosa kalamazoonensis</name>
    <dbReference type="NCBI Taxonomy" id="861299"/>
    <lineage>
        <taxon>Bacteria</taxon>
        <taxon>Pseudomonadati</taxon>
        <taxon>Gemmatimonadota</taxon>
        <taxon>Gemmatimonadia</taxon>
        <taxon>Gemmatimonadales</taxon>
        <taxon>Gemmatimonadaceae</taxon>
        <taxon>Gemmatirosa</taxon>
    </lineage>
</organism>
<accession>W0RER1</accession>
<evidence type="ECO:0000256" key="5">
    <source>
        <dbReference type="ARBA" id="ARBA00022490"/>
    </source>
</evidence>
<keyword evidence="12" id="KW-0966">Cell projection</keyword>
<keyword evidence="5" id="KW-0963">Cytoplasm</keyword>
<keyword evidence="4" id="KW-1003">Cell membrane</keyword>
<evidence type="ECO:0000256" key="1">
    <source>
        <dbReference type="ARBA" id="ARBA00004170"/>
    </source>
</evidence>
<dbReference type="GO" id="GO:0016020">
    <property type="term" value="C:membrane"/>
    <property type="evidence" value="ECO:0007669"/>
    <property type="project" value="UniProtKB-SubCell"/>
</dbReference>
<evidence type="ECO:0000256" key="17">
    <source>
        <dbReference type="ARBA" id="ARBA00040123"/>
    </source>
</evidence>
<dbReference type="GO" id="GO:0005737">
    <property type="term" value="C:cytoplasm"/>
    <property type="evidence" value="ECO:0007669"/>
    <property type="project" value="UniProtKB-SubCell"/>
</dbReference>
<keyword evidence="7" id="KW-0378">Hydrolase</keyword>
<evidence type="ECO:0000256" key="16">
    <source>
        <dbReference type="ARBA" id="ARBA00038848"/>
    </source>
</evidence>
<evidence type="ECO:0000256" key="14">
    <source>
        <dbReference type="ARBA" id="ARBA00037002"/>
    </source>
</evidence>
<evidence type="ECO:0000256" key="11">
    <source>
        <dbReference type="ARBA" id="ARBA00023136"/>
    </source>
</evidence>
<dbReference type="HOGENOM" id="CLU_1633048_0_0_0"/>
<proteinExistence type="inferred from homology"/>
<evidence type="ECO:0000256" key="13">
    <source>
        <dbReference type="ARBA" id="ARBA00035852"/>
    </source>
</evidence>
<dbReference type="GO" id="GO:0016790">
    <property type="term" value="F:thiolester hydrolase activity"/>
    <property type="evidence" value="ECO:0007669"/>
    <property type="project" value="UniProtKB-ARBA"/>
</dbReference>
<evidence type="ECO:0000256" key="21">
    <source>
        <dbReference type="ARBA" id="ARBA00047969"/>
    </source>
</evidence>
<evidence type="ECO:0000256" key="19">
    <source>
        <dbReference type="ARBA" id="ARBA00047588"/>
    </source>
</evidence>
<dbReference type="KEGG" id="gba:J421_2057"/>
<dbReference type="PANTHER" id="PTHR12418:SF19">
    <property type="entry name" value="ACYL-COENZYME A THIOESTERASE THEM4"/>
    <property type="match status" value="1"/>
</dbReference>
<dbReference type="InterPro" id="IPR052365">
    <property type="entry name" value="THEM4/THEM5_acyl-CoA_thioest"/>
</dbReference>
<dbReference type="Proteomes" id="UP000019151">
    <property type="component" value="Chromosome"/>
</dbReference>
<dbReference type="EMBL" id="CP007128">
    <property type="protein sequence ID" value="AHG89594.1"/>
    <property type="molecule type" value="Genomic_DNA"/>
</dbReference>
<dbReference type="RefSeq" id="WP_025411089.1">
    <property type="nucleotide sequence ID" value="NZ_CP007128.1"/>
</dbReference>
<dbReference type="PATRIC" id="fig|861299.3.peg.2095"/>
<comment type="catalytic activity">
    <reaction evidence="13">
        <text>(5Z,8Z,11Z,14Z)-eicosatetraenoyl-CoA + H2O = (5Z,8Z,11Z,14Z)-eicosatetraenoate + CoA + H(+)</text>
        <dbReference type="Rhea" id="RHEA:40151"/>
        <dbReference type="ChEBI" id="CHEBI:15377"/>
        <dbReference type="ChEBI" id="CHEBI:15378"/>
        <dbReference type="ChEBI" id="CHEBI:32395"/>
        <dbReference type="ChEBI" id="CHEBI:57287"/>
        <dbReference type="ChEBI" id="CHEBI:57368"/>
    </reaction>
    <physiologicalReaction direction="left-to-right" evidence="13">
        <dbReference type="Rhea" id="RHEA:40152"/>
    </physiologicalReaction>
</comment>
<dbReference type="InParanoid" id="W0RER1"/>
<evidence type="ECO:0000256" key="12">
    <source>
        <dbReference type="ARBA" id="ARBA00023273"/>
    </source>
</evidence>
<dbReference type="EC" id="3.1.2.2" evidence="16"/>
<dbReference type="InterPro" id="IPR029069">
    <property type="entry name" value="HotDog_dom_sf"/>
</dbReference>
<evidence type="ECO:0000259" key="24">
    <source>
        <dbReference type="Pfam" id="PF03061"/>
    </source>
</evidence>
<dbReference type="STRING" id="861299.J421_2057"/>
<sequence>MEAEVREPGDALAAPAGWRPLATHPVGAIIAHYAERSFVAGDPTGQGIRVRYAWRAMSPDEACVVTAAEPAALAARAWFGARAEGPPGHAHGGSMAAVLDEAMGLAVWLAHRAAVAAHLETDFRRPIPLGTTVTAETTVGPAEGTGKARATARLVGDDGTVFAEGSALFVLLGPRHTFAGGGA</sequence>
<comment type="catalytic activity">
    <reaction evidence="21">
        <text>decanoyl-CoA + H2O = decanoate + CoA + H(+)</text>
        <dbReference type="Rhea" id="RHEA:40059"/>
        <dbReference type="ChEBI" id="CHEBI:15377"/>
        <dbReference type="ChEBI" id="CHEBI:15378"/>
        <dbReference type="ChEBI" id="CHEBI:27689"/>
        <dbReference type="ChEBI" id="CHEBI:57287"/>
        <dbReference type="ChEBI" id="CHEBI:61430"/>
    </reaction>
    <physiologicalReaction direction="left-to-right" evidence="21">
        <dbReference type="Rhea" id="RHEA:40060"/>
    </physiologicalReaction>
</comment>
<evidence type="ECO:0000256" key="2">
    <source>
        <dbReference type="ARBA" id="ARBA00004496"/>
    </source>
</evidence>
<dbReference type="Gene3D" id="3.10.129.10">
    <property type="entry name" value="Hotdog Thioesterase"/>
    <property type="match status" value="1"/>
</dbReference>
<evidence type="ECO:0000256" key="18">
    <source>
        <dbReference type="ARBA" id="ARBA00043210"/>
    </source>
</evidence>
<protein>
    <recommendedName>
        <fullName evidence="17">Acyl-coenzyme A thioesterase THEM4</fullName>
        <ecNumber evidence="16">3.1.2.2</ecNumber>
    </recommendedName>
    <alternativeName>
        <fullName evidence="18">Thioesterase superfamily member 4</fullName>
    </alternativeName>
</protein>
<comment type="catalytic activity">
    <reaction evidence="23">
        <text>tetradecanoyl-CoA + H2O = tetradecanoate + CoA + H(+)</text>
        <dbReference type="Rhea" id="RHEA:40119"/>
        <dbReference type="ChEBI" id="CHEBI:15377"/>
        <dbReference type="ChEBI" id="CHEBI:15378"/>
        <dbReference type="ChEBI" id="CHEBI:30807"/>
        <dbReference type="ChEBI" id="CHEBI:57287"/>
        <dbReference type="ChEBI" id="CHEBI:57385"/>
    </reaction>
    <physiologicalReaction direction="left-to-right" evidence="23">
        <dbReference type="Rhea" id="RHEA:40120"/>
    </physiologicalReaction>
</comment>
<dbReference type="eggNOG" id="COG2050">
    <property type="taxonomic scope" value="Bacteria"/>
</dbReference>
<comment type="similarity">
    <text evidence="15">Belongs to the THEM4/THEM5 thioesterase family.</text>
</comment>
<dbReference type="PANTHER" id="PTHR12418">
    <property type="entry name" value="ACYL-COENZYME A THIOESTERASE THEM4"/>
    <property type="match status" value="1"/>
</dbReference>
<evidence type="ECO:0000256" key="6">
    <source>
        <dbReference type="ARBA" id="ARBA00022703"/>
    </source>
</evidence>
<comment type="subcellular location">
    <subcellularLocation>
        <location evidence="3">Cell projection</location>
        <location evidence="3">Ruffle membrane</location>
    </subcellularLocation>
    <subcellularLocation>
        <location evidence="2">Cytoplasm</location>
    </subcellularLocation>
    <subcellularLocation>
        <location evidence="1">Membrane</location>
        <topology evidence="1">Peripheral membrane protein</topology>
    </subcellularLocation>
</comment>
<comment type="catalytic activity">
    <reaction evidence="14">
        <text>(9Z)-octadecenoyl-CoA + H2O = (9Z)-octadecenoate + CoA + H(+)</text>
        <dbReference type="Rhea" id="RHEA:40139"/>
        <dbReference type="ChEBI" id="CHEBI:15377"/>
        <dbReference type="ChEBI" id="CHEBI:15378"/>
        <dbReference type="ChEBI" id="CHEBI:30823"/>
        <dbReference type="ChEBI" id="CHEBI:57287"/>
        <dbReference type="ChEBI" id="CHEBI:57387"/>
    </reaction>
    <physiologicalReaction direction="left-to-right" evidence="14">
        <dbReference type="Rhea" id="RHEA:40140"/>
    </physiologicalReaction>
</comment>
<keyword evidence="8" id="KW-0276">Fatty acid metabolism</keyword>
<evidence type="ECO:0000256" key="3">
    <source>
        <dbReference type="ARBA" id="ARBA00004632"/>
    </source>
</evidence>
<evidence type="ECO:0000313" key="26">
    <source>
        <dbReference type="Proteomes" id="UP000019151"/>
    </source>
</evidence>
<comment type="catalytic activity">
    <reaction evidence="22">
        <text>dodecanoyl-CoA + H2O = dodecanoate + CoA + H(+)</text>
        <dbReference type="Rhea" id="RHEA:30135"/>
        <dbReference type="ChEBI" id="CHEBI:15377"/>
        <dbReference type="ChEBI" id="CHEBI:15378"/>
        <dbReference type="ChEBI" id="CHEBI:18262"/>
        <dbReference type="ChEBI" id="CHEBI:57287"/>
        <dbReference type="ChEBI" id="CHEBI:57375"/>
    </reaction>
    <physiologicalReaction direction="left-to-right" evidence="22">
        <dbReference type="Rhea" id="RHEA:30136"/>
    </physiologicalReaction>
</comment>
<name>W0RER1_9BACT</name>
<comment type="catalytic activity">
    <reaction evidence="19">
        <text>octanoyl-CoA + H2O = octanoate + CoA + H(+)</text>
        <dbReference type="Rhea" id="RHEA:30143"/>
        <dbReference type="ChEBI" id="CHEBI:15377"/>
        <dbReference type="ChEBI" id="CHEBI:15378"/>
        <dbReference type="ChEBI" id="CHEBI:25646"/>
        <dbReference type="ChEBI" id="CHEBI:57287"/>
        <dbReference type="ChEBI" id="CHEBI:57386"/>
    </reaction>
    <physiologicalReaction direction="left-to-right" evidence="19">
        <dbReference type="Rhea" id="RHEA:30144"/>
    </physiologicalReaction>
</comment>
<evidence type="ECO:0000313" key="25">
    <source>
        <dbReference type="EMBL" id="AHG89594.1"/>
    </source>
</evidence>
<dbReference type="SUPFAM" id="SSF54637">
    <property type="entry name" value="Thioesterase/thiol ester dehydrase-isomerase"/>
    <property type="match status" value="1"/>
</dbReference>
<keyword evidence="9" id="KW-0809">Transit peptide</keyword>
<gene>
    <name evidence="25" type="ORF">J421_2057</name>
</gene>
<comment type="catalytic activity">
    <reaction evidence="20">
        <text>hexadecanoyl-CoA + H2O = hexadecanoate + CoA + H(+)</text>
        <dbReference type="Rhea" id="RHEA:16645"/>
        <dbReference type="ChEBI" id="CHEBI:7896"/>
        <dbReference type="ChEBI" id="CHEBI:15377"/>
        <dbReference type="ChEBI" id="CHEBI:15378"/>
        <dbReference type="ChEBI" id="CHEBI:57287"/>
        <dbReference type="ChEBI" id="CHEBI:57379"/>
        <dbReference type="EC" id="3.1.2.2"/>
    </reaction>
    <physiologicalReaction direction="left-to-right" evidence="20">
        <dbReference type="Rhea" id="RHEA:16646"/>
    </physiologicalReaction>
</comment>
<keyword evidence="26" id="KW-1185">Reference proteome</keyword>
<keyword evidence="6" id="KW-0053">Apoptosis</keyword>
<evidence type="ECO:0000256" key="8">
    <source>
        <dbReference type="ARBA" id="ARBA00022832"/>
    </source>
</evidence>
<keyword evidence="10" id="KW-0443">Lipid metabolism</keyword>
<reference evidence="25 26" key="1">
    <citation type="journal article" date="2014" name="Genome Announc.">
        <title>Genome Sequence and Methylome of Soil Bacterium Gemmatirosa kalamazoonensis KBS708T, a Member of the Rarely Cultivated Gemmatimonadetes Phylum.</title>
        <authorList>
            <person name="Debruyn J.M."/>
            <person name="Radosevich M."/>
            <person name="Wommack K.E."/>
            <person name="Polson S.W."/>
            <person name="Hauser L.J."/>
            <person name="Fawaz M.N."/>
            <person name="Korlach J."/>
            <person name="Tsai Y.C."/>
        </authorList>
    </citation>
    <scope>NUCLEOTIDE SEQUENCE [LARGE SCALE GENOMIC DNA]</scope>
    <source>
        <strain evidence="25 26">KBS708</strain>
    </source>
</reference>
<evidence type="ECO:0000256" key="20">
    <source>
        <dbReference type="ARBA" id="ARBA00047734"/>
    </source>
</evidence>
<feature type="domain" description="Thioesterase" evidence="24">
    <location>
        <begin position="88"/>
        <end position="139"/>
    </location>
</feature>
<evidence type="ECO:0000256" key="7">
    <source>
        <dbReference type="ARBA" id="ARBA00022801"/>
    </source>
</evidence>
<evidence type="ECO:0000256" key="23">
    <source>
        <dbReference type="ARBA" id="ARBA00048180"/>
    </source>
</evidence>
<dbReference type="AlphaFoldDB" id="W0RER1"/>
<dbReference type="CDD" id="cd03443">
    <property type="entry name" value="PaaI_thioesterase"/>
    <property type="match status" value="1"/>
</dbReference>
<evidence type="ECO:0000256" key="4">
    <source>
        <dbReference type="ARBA" id="ARBA00022475"/>
    </source>
</evidence>
<evidence type="ECO:0000256" key="10">
    <source>
        <dbReference type="ARBA" id="ARBA00023098"/>
    </source>
</evidence>
<keyword evidence="11" id="KW-0472">Membrane</keyword>
<evidence type="ECO:0000256" key="22">
    <source>
        <dbReference type="ARBA" id="ARBA00048074"/>
    </source>
</evidence>
<evidence type="ECO:0000256" key="15">
    <source>
        <dbReference type="ARBA" id="ARBA00038456"/>
    </source>
</evidence>
<dbReference type="Pfam" id="PF03061">
    <property type="entry name" value="4HBT"/>
    <property type="match status" value="1"/>
</dbReference>
<dbReference type="GO" id="GO:0006631">
    <property type="term" value="P:fatty acid metabolic process"/>
    <property type="evidence" value="ECO:0007669"/>
    <property type="project" value="UniProtKB-KW"/>
</dbReference>
<dbReference type="OrthoDB" id="9813282at2"/>